<dbReference type="RefSeq" id="XP_060329137.1">
    <property type="nucleotide sequence ID" value="XM_060477643.1"/>
</dbReference>
<dbReference type="Proteomes" id="UP001175211">
    <property type="component" value="Unassembled WGS sequence"/>
</dbReference>
<dbReference type="PROSITE" id="PS50181">
    <property type="entry name" value="FBOX"/>
    <property type="match status" value="1"/>
</dbReference>
<proteinExistence type="predicted"/>
<dbReference type="AlphaFoldDB" id="A0AA39N2K4"/>
<dbReference type="GeneID" id="85361191"/>
<evidence type="ECO:0000256" key="1">
    <source>
        <dbReference type="SAM" id="MobiDB-lite"/>
    </source>
</evidence>
<keyword evidence="4" id="KW-1185">Reference proteome</keyword>
<evidence type="ECO:0000313" key="3">
    <source>
        <dbReference type="EMBL" id="KAK0455627.1"/>
    </source>
</evidence>
<feature type="region of interest" description="Disordered" evidence="1">
    <location>
        <begin position="1"/>
        <end position="46"/>
    </location>
</feature>
<dbReference type="InterPro" id="IPR001810">
    <property type="entry name" value="F-box_dom"/>
</dbReference>
<dbReference type="EMBL" id="JAUEPS010000024">
    <property type="protein sequence ID" value="KAK0455627.1"/>
    <property type="molecule type" value="Genomic_DNA"/>
</dbReference>
<feature type="compositionally biased region" description="Basic residues" evidence="1">
    <location>
        <begin position="31"/>
        <end position="44"/>
    </location>
</feature>
<gene>
    <name evidence="3" type="ORF">EV420DRAFT_1644412</name>
</gene>
<evidence type="ECO:0000313" key="4">
    <source>
        <dbReference type="Proteomes" id="UP001175211"/>
    </source>
</evidence>
<organism evidence="3 4">
    <name type="scientific">Armillaria tabescens</name>
    <name type="common">Ringless honey mushroom</name>
    <name type="synonym">Agaricus tabescens</name>
    <dbReference type="NCBI Taxonomy" id="1929756"/>
    <lineage>
        <taxon>Eukaryota</taxon>
        <taxon>Fungi</taxon>
        <taxon>Dikarya</taxon>
        <taxon>Basidiomycota</taxon>
        <taxon>Agaricomycotina</taxon>
        <taxon>Agaricomycetes</taxon>
        <taxon>Agaricomycetidae</taxon>
        <taxon>Agaricales</taxon>
        <taxon>Marasmiineae</taxon>
        <taxon>Physalacriaceae</taxon>
        <taxon>Desarmillaria</taxon>
    </lineage>
</organism>
<accession>A0AA39N2K4</accession>
<name>A0AA39N2K4_ARMTA</name>
<comment type="caution">
    <text evidence="3">The sequence shown here is derived from an EMBL/GenBank/DDBJ whole genome shotgun (WGS) entry which is preliminary data.</text>
</comment>
<reference evidence="3" key="1">
    <citation type="submission" date="2023-06" db="EMBL/GenBank/DDBJ databases">
        <authorList>
            <consortium name="Lawrence Berkeley National Laboratory"/>
            <person name="Ahrendt S."/>
            <person name="Sahu N."/>
            <person name="Indic B."/>
            <person name="Wong-Bajracharya J."/>
            <person name="Merenyi Z."/>
            <person name="Ke H.-M."/>
            <person name="Monk M."/>
            <person name="Kocsube S."/>
            <person name="Drula E."/>
            <person name="Lipzen A."/>
            <person name="Balint B."/>
            <person name="Henrissat B."/>
            <person name="Andreopoulos B."/>
            <person name="Martin F.M."/>
            <person name="Harder C.B."/>
            <person name="Rigling D."/>
            <person name="Ford K.L."/>
            <person name="Foster G.D."/>
            <person name="Pangilinan J."/>
            <person name="Papanicolaou A."/>
            <person name="Barry K."/>
            <person name="LaButti K."/>
            <person name="Viragh M."/>
            <person name="Koriabine M."/>
            <person name="Yan M."/>
            <person name="Riley R."/>
            <person name="Champramary S."/>
            <person name="Plett K.L."/>
            <person name="Tsai I.J."/>
            <person name="Slot J."/>
            <person name="Sipos G."/>
            <person name="Plett J."/>
            <person name="Nagy L.G."/>
            <person name="Grigoriev I.V."/>
        </authorList>
    </citation>
    <scope>NUCLEOTIDE SEQUENCE</scope>
    <source>
        <strain evidence="3">CCBAS 213</strain>
    </source>
</reference>
<protein>
    <recommendedName>
        <fullName evidence="2">F-box domain-containing protein</fullName>
    </recommendedName>
</protein>
<sequence length="644" mass="72760">MQPRRSARTTVSSKRKSLAEPEDEDDDRGHNKASKLSRAKRARTISKTEAATNQVRATKANSTKPKRMNLSLLPTMPLDILFIICDILSPQDLINLSRVDANFCRTLTANNVSFVWKAVREAAEGINPPRGIPESRWVDLLFGISACDMLMFTGGFADASALVLIIHVSLICASRVRRVYPDVNDDILNLIPRINAGPGIMCVRGGYYWISDITNVQAKMKQMEVGHETSERLADFRTERKKMVEGMNKDVKRGEEWTRAIARKAALESQLRRGKRLFMIKTRLLEMGYTERDVSCIRWEPSVACDAELTPQGWGQIRPSLEAAIRANHARQAEAARSVALHRRSAIIDDILKTYKKQFLPVVWREMPSFTDVCMFPAFRDILELPTEDIVTEASFRRKAELQVLVTTPPAGQIDPLKLATTVFSCKRRCRAIITDADVWRHRCGSDRSTRIYCSIRVLTRIDDLNEELGSTELSIDTTRSAVAASLVQLASRDPATTTADEMDALNLEFLCMNDPVSSYALPTGTKRWSGRSVLSWRECVQRDTVRSQDSVFRLLTPADEAKKRRVAPASGYQYDRSEALFHCQHCSGHIDYPETYVEVTRHVKDVHGVDDPQMDRDLFLTPGAIMPVKQRPPLYVVRFKSVL</sequence>
<feature type="domain" description="F-box" evidence="2">
    <location>
        <begin position="70"/>
        <end position="119"/>
    </location>
</feature>
<evidence type="ECO:0000259" key="2">
    <source>
        <dbReference type="PROSITE" id="PS50181"/>
    </source>
</evidence>